<name>A0ABM9B1R3_9BACT</name>
<evidence type="ECO:0000313" key="3">
    <source>
        <dbReference type="Proteomes" id="UP000837803"/>
    </source>
</evidence>
<keyword evidence="1" id="KW-0472">Membrane</keyword>
<evidence type="ECO:0000313" key="2">
    <source>
        <dbReference type="EMBL" id="CAH1000882.1"/>
    </source>
</evidence>
<reference evidence="2" key="1">
    <citation type="submission" date="2021-12" db="EMBL/GenBank/DDBJ databases">
        <authorList>
            <person name="Rodrigo-Torres L."/>
            <person name="Arahal R. D."/>
            <person name="Lucena T."/>
        </authorList>
    </citation>
    <scope>NUCLEOTIDE SEQUENCE</scope>
    <source>
        <strain evidence="2">CECT 8419</strain>
    </source>
</reference>
<dbReference type="EMBL" id="CAKLPZ010000002">
    <property type="protein sequence ID" value="CAH1000882.1"/>
    <property type="molecule type" value="Genomic_DNA"/>
</dbReference>
<feature type="transmembrane region" description="Helical" evidence="1">
    <location>
        <begin position="189"/>
        <end position="214"/>
    </location>
</feature>
<gene>
    <name evidence="2" type="ORF">LEM8419_01932</name>
</gene>
<keyword evidence="1" id="KW-0812">Transmembrane</keyword>
<accession>A0ABM9B1R3</accession>
<protein>
    <recommendedName>
        <fullName evidence="4">Tetratricopeptide repeat protein</fullName>
    </recommendedName>
</protein>
<proteinExistence type="predicted"/>
<keyword evidence="1" id="KW-1133">Transmembrane helix</keyword>
<evidence type="ECO:0000256" key="1">
    <source>
        <dbReference type="SAM" id="Phobius"/>
    </source>
</evidence>
<keyword evidence="3" id="KW-1185">Reference proteome</keyword>
<comment type="caution">
    <text evidence="2">The sequence shown here is derived from an EMBL/GenBank/DDBJ whole genome shotgun (WGS) entry which is preliminary data.</text>
</comment>
<feature type="transmembrane region" description="Helical" evidence="1">
    <location>
        <begin position="159"/>
        <end position="183"/>
    </location>
</feature>
<organism evidence="2 3">
    <name type="scientific">Neolewinella maritima</name>
    <dbReference type="NCBI Taxonomy" id="1383882"/>
    <lineage>
        <taxon>Bacteria</taxon>
        <taxon>Pseudomonadati</taxon>
        <taxon>Bacteroidota</taxon>
        <taxon>Saprospiria</taxon>
        <taxon>Saprospirales</taxon>
        <taxon>Lewinellaceae</taxon>
        <taxon>Neolewinella</taxon>
    </lineage>
</organism>
<sequence>MHAAPTDLSLPAMPRHYSKLYRELRAVEPGDYHRIIRMYEEQEQAIGRLDVEEHFELTVHYVDALFETGAYREHQLMVDLVIHASIRHDIRYMPGRQEKVFEQQLFRKAASAFRIGEYATAEHVLRELIRMHPEEPVYARFLRTTLFRQQQPTLQFGRAACIFCLLLTALVVTINLLVVQNFYPAYGPLMSWVCIDIFLVGMLALAGAYGLAYYRCRREATQFRAAQANKRRADSL</sequence>
<evidence type="ECO:0008006" key="4">
    <source>
        <dbReference type="Google" id="ProtNLM"/>
    </source>
</evidence>
<dbReference type="Proteomes" id="UP000837803">
    <property type="component" value="Unassembled WGS sequence"/>
</dbReference>